<keyword evidence="4" id="KW-1185">Reference proteome</keyword>
<evidence type="ECO:0000313" key="4">
    <source>
        <dbReference type="Proteomes" id="UP000313948"/>
    </source>
</evidence>
<sequence length="414" mass="44245">MSRRPRLTGRGQVFLALGVVVVALGTLLGFPDITRAGVLLVCLPVLAVLVGWRPAPPVTFQRLVDPALVAPDQPARVELSFRGRGQRLSPLQVAEEQVDPLLGAPHRFLLPRMDPGERHLVTYTVSSPFRGAHKLGPLRLERHDPFGLTTATLALPGAGQVLVLPRIEPLGADRVRGGGVGREGQVPHMVALHGEDDVSIRAYRDGDDLRRVHWPTTAHRGELMVRQEDRPARRRAVLLLDPRAAAYRHAAEAFEWAVRAVASVAVHLAQDGYAVHVVGAGDPSATQLGTLLRELAVVEPTARDLTTHVREAHALTSEGAVVVAVVADRDPETVLTLPAVRSPGSLGVALVLDTPSFADVLPSPRADDGPLAPLFTAAGWRTRTVRQGETVAAAWAVATRGLDGLRPGVPAGLR</sequence>
<evidence type="ECO:0000259" key="2">
    <source>
        <dbReference type="Pfam" id="PF01882"/>
    </source>
</evidence>
<feature type="domain" description="DUF58" evidence="2">
    <location>
        <begin position="200"/>
        <end position="326"/>
    </location>
</feature>
<dbReference type="InterPro" id="IPR002881">
    <property type="entry name" value="DUF58"/>
</dbReference>
<dbReference type="PANTHER" id="PTHR34351:SF1">
    <property type="entry name" value="SLR1927 PROTEIN"/>
    <property type="match status" value="1"/>
</dbReference>
<keyword evidence="1" id="KW-1133">Transmembrane helix</keyword>
<dbReference type="Proteomes" id="UP000313948">
    <property type="component" value="Chromosome"/>
</dbReference>
<accession>A0ABX5VJQ1</accession>
<name>A0ABX5VJQ1_9MICO</name>
<evidence type="ECO:0000256" key="1">
    <source>
        <dbReference type="SAM" id="Phobius"/>
    </source>
</evidence>
<keyword evidence="1" id="KW-0472">Membrane</keyword>
<protein>
    <submittedName>
        <fullName evidence="3">DUF58 domain-containing protein</fullName>
    </submittedName>
</protein>
<proteinExistence type="predicted"/>
<organism evidence="3 4">
    <name type="scientific">Georgenia wutianyii</name>
    <dbReference type="NCBI Taxonomy" id="2585135"/>
    <lineage>
        <taxon>Bacteria</taxon>
        <taxon>Bacillati</taxon>
        <taxon>Actinomycetota</taxon>
        <taxon>Actinomycetes</taxon>
        <taxon>Micrococcales</taxon>
        <taxon>Bogoriellaceae</taxon>
        <taxon>Georgenia</taxon>
    </lineage>
</organism>
<dbReference type="RefSeq" id="WP_139948058.1">
    <property type="nucleotide sequence ID" value="NZ_CP040899.1"/>
</dbReference>
<feature type="transmembrane region" description="Helical" evidence="1">
    <location>
        <begin position="12"/>
        <end position="30"/>
    </location>
</feature>
<keyword evidence="1" id="KW-0812">Transmembrane</keyword>
<dbReference type="PANTHER" id="PTHR34351">
    <property type="entry name" value="SLR1927 PROTEIN-RELATED"/>
    <property type="match status" value="1"/>
</dbReference>
<evidence type="ECO:0000313" key="3">
    <source>
        <dbReference type="EMBL" id="QDB78667.1"/>
    </source>
</evidence>
<dbReference type="Pfam" id="PF01882">
    <property type="entry name" value="DUF58"/>
    <property type="match status" value="1"/>
</dbReference>
<reference evidence="3 4" key="1">
    <citation type="submission" date="2019-05" db="EMBL/GenBank/DDBJ databases">
        <title>Georgenia *** sp. nov., and Georgenia *** sp. nov., isolated from the intestinal contents of plateau pika (Ochotona curzoniae) in the Qinghai-Tibet plateau of China.</title>
        <authorList>
            <person name="Tian Z."/>
        </authorList>
    </citation>
    <scope>NUCLEOTIDE SEQUENCE [LARGE SCALE GENOMIC DNA]</scope>
    <source>
        <strain evidence="3 4">Z294</strain>
    </source>
</reference>
<dbReference type="EMBL" id="CP040899">
    <property type="protein sequence ID" value="QDB78667.1"/>
    <property type="molecule type" value="Genomic_DNA"/>
</dbReference>
<gene>
    <name evidence="3" type="ORF">FE251_04195</name>
</gene>